<reference evidence="10 11" key="1">
    <citation type="journal article" date="2011" name="Science">
        <title>Comparative functional genomics of the fission yeasts.</title>
        <authorList>
            <person name="Rhind N."/>
            <person name="Chen Z."/>
            <person name="Yassour M."/>
            <person name="Thompson D.A."/>
            <person name="Haas B.J."/>
            <person name="Habib N."/>
            <person name="Wapinski I."/>
            <person name="Roy S."/>
            <person name="Lin M.F."/>
            <person name="Heiman D.I."/>
            <person name="Young S.K."/>
            <person name="Furuya K."/>
            <person name="Guo Y."/>
            <person name="Pidoux A."/>
            <person name="Chen H.M."/>
            <person name="Robbertse B."/>
            <person name="Goldberg J.M."/>
            <person name="Aoki K."/>
            <person name="Bayne E.H."/>
            <person name="Berlin A.M."/>
            <person name="Desjardins C.A."/>
            <person name="Dobbs E."/>
            <person name="Dukaj L."/>
            <person name="Fan L."/>
            <person name="FitzGerald M.G."/>
            <person name="French C."/>
            <person name="Gujja S."/>
            <person name="Hansen K."/>
            <person name="Keifenheim D."/>
            <person name="Levin J.Z."/>
            <person name="Mosher R.A."/>
            <person name="Mueller C.A."/>
            <person name="Pfiffner J."/>
            <person name="Priest M."/>
            <person name="Russ C."/>
            <person name="Smialowska A."/>
            <person name="Swoboda P."/>
            <person name="Sykes S.M."/>
            <person name="Vaughn M."/>
            <person name="Vengrova S."/>
            <person name="Yoder R."/>
            <person name="Zeng Q."/>
            <person name="Allshire R."/>
            <person name="Baulcombe D."/>
            <person name="Birren B.W."/>
            <person name="Brown W."/>
            <person name="Ekwall K."/>
            <person name="Kellis M."/>
            <person name="Leatherwood J."/>
            <person name="Levin H."/>
            <person name="Margalit H."/>
            <person name="Martienssen R."/>
            <person name="Nieduszynski C.A."/>
            <person name="Spatafora J.W."/>
            <person name="Friedman N."/>
            <person name="Dalgaard J.Z."/>
            <person name="Baumann P."/>
            <person name="Niki H."/>
            <person name="Regev A."/>
            <person name="Nusbaum C."/>
        </authorList>
    </citation>
    <scope>NUCLEOTIDE SEQUENCE [LARGE SCALE GENOMIC DNA]</scope>
    <source>
        <strain evidence="11">OY26 / ATCC MYA-4695 / CBS 11777 / NBRC 106824 / NRRL Y48691</strain>
    </source>
</reference>
<dbReference type="eggNOG" id="KOG1162">
    <property type="taxonomic scope" value="Eukaryota"/>
</dbReference>
<dbReference type="GO" id="GO:0016036">
    <property type="term" value="P:cellular response to phosphate starvation"/>
    <property type="evidence" value="ECO:0007669"/>
    <property type="project" value="TreeGrafter"/>
</dbReference>
<gene>
    <name evidence="10" type="ORF">SPOG_03555</name>
</gene>
<dbReference type="Proteomes" id="UP000015464">
    <property type="component" value="Unassembled WGS sequence"/>
</dbReference>
<dbReference type="GO" id="GO:0005886">
    <property type="term" value="C:plasma membrane"/>
    <property type="evidence" value="ECO:0007669"/>
    <property type="project" value="TreeGrafter"/>
</dbReference>
<dbReference type="PANTHER" id="PTHR10783">
    <property type="entry name" value="XENOTROPIC AND POLYTROPIC RETROVIRUS RECEPTOR 1-RELATED"/>
    <property type="match status" value="1"/>
</dbReference>
<feature type="transmembrane region" description="Helical" evidence="7">
    <location>
        <begin position="352"/>
        <end position="375"/>
    </location>
</feature>
<feature type="transmembrane region" description="Helical" evidence="7">
    <location>
        <begin position="101"/>
        <end position="119"/>
    </location>
</feature>
<feature type="transmembrane region" description="Helical" evidence="7">
    <location>
        <begin position="131"/>
        <end position="153"/>
    </location>
</feature>
<sequence>MVLLDFYDYLKLIIQYQSLNEQAFRKIVKKYDKIFHTDLQTRWMKYLSNFSFSNTSVTEQWQSKIEDTYANLFSKGDRKIAVEQLRSLRQKQDYSFNTMRFGILYGAGIPLAIEAVCYYKGDEQHQYLLQLWGGFLLLILSFVLFSLDCYYWEKTRVNYILIFEFNQRETLNWRQHMEIYSLLFFIYALFFWLCMRDFFSRIYELFSGSLFRGGRRDLHFSSCPLPGFFFSLTKWHWNEPYLCNSSHSPLLGFFTAFPAILRTFQCFRRYADSLQMFPHLVNALKYMFTACTQMLLSLWRRNAGLKYQICYTVVAAINSLFSYTWDITMDWSLFIRKNHRWEFRKHRLLKNIWPYVLAMIINFVIRNYFIFYSIFPNHIQHSSGLSFFFTLAEVFRRCMWNVLRVENEEIYNRENLRAARELKLDFIKSPADRFPQPGIRRRETQTSDGDDDDSMDEQSVDHTEMNESYDPRAEMRLEH</sequence>
<dbReference type="EMBL" id="KE546994">
    <property type="protein sequence ID" value="EPY50086.1"/>
    <property type="molecule type" value="Genomic_DNA"/>
</dbReference>
<comment type="subcellular location">
    <subcellularLocation>
        <location evidence="1">Membrane</location>
        <topology evidence="1">Multi-pass membrane protein</topology>
    </subcellularLocation>
</comment>
<dbReference type="GO" id="GO:0005794">
    <property type="term" value="C:Golgi apparatus"/>
    <property type="evidence" value="ECO:0007669"/>
    <property type="project" value="TreeGrafter"/>
</dbReference>
<dbReference type="PANTHER" id="PTHR10783:SF103">
    <property type="entry name" value="SOLUTE CARRIER FAMILY 53 MEMBER 1"/>
    <property type="match status" value="1"/>
</dbReference>
<feature type="transmembrane region" description="Helical" evidence="7">
    <location>
        <begin position="179"/>
        <end position="199"/>
    </location>
</feature>
<dbReference type="GeneID" id="25037872"/>
<dbReference type="InterPro" id="IPR004342">
    <property type="entry name" value="EXS_C"/>
</dbReference>
<evidence type="ECO:0000313" key="10">
    <source>
        <dbReference type="EMBL" id="EPY50086.1"/>
    </source>
</evidence>
<dbReference type="STRING" id="653667.S9X8C9"/>
<feature type="transmembrane region" description="Helical" evidence="7">
    <location>
        <begin position="279"/>
        <end position="299"/>
    </location>
</feature>
<keyword evidence="3 7" id="KW-0812">Transmembrane</keyword>
<comment type="similarity">
    <text evidence="2">Belongs to the SYG1 (TC 2.A.94) family.</text>
</comment>
<dbReference type="GO" id="GO:0005315">
    <property type="term" value="F:phosphate transmembrane transporter activity"/>
    <property type="evidence" value="ECO:0007669"/>
    <property type="project" value="EnsemblFungi"/>
</dbReference>
<keyword evidence="5 7" id="KW-0472">Membrane</keyword>
<evidence type="ECO:0000256" key="1">
    <source>
        <dbReference type="ARBA" id="ARBA00004141"/>
    </source>
</evidence>
<keyword evidence="11" id="KW-1185">Reference proteome</keyword>
<protein>
    <submittedName>
        <fullName evidence="10">SPX/EXS domain-containing protein</fullName>
    </submittedName>
</protein>
<evidence type="ECO:0000256" key="7">
    <source>
        <dbReference type="SAM" id="Phobius"/>
    </source>
</evidence>
<feature type="compositionally biased region" description="Basic and acidic residues" evidence="6">
    <location>
        <begin position="459"/>
        <end position="479"/>
    </location>
</feature>
<dbReference type="AlphaFoldDB" id="S9X8C9"/>
<dbReference type="GO" id="GO:0000822">
    <property type="term" value="F:inositol hexakisphosphate binding"/>
    <property type="evidence" value="ECO:0007669"/>
    <property type="project" value="TreeGrafter"/>
</dbReference>
<evidence type="ECO:0000256" key="2">
    <source>
        <dbReference type="ARBA" id="ARBA00009665"/>
    </source>
</evidence>
<dbReference type="RefSeq" id="XP_013025424.1">
    <property type="nucleotide sequence ID" value="XM_013169970.1"/>
</dbReference>
<dbReference type="OrthoDB" id="9970435at2759"/>
<evidence type="ECO:0000256" key="3">
    <source>
        <dbReference type="ARBA" id="ARBA00022692"/>
    </source>
</evidence>
<dbReference type="PROSITE" id="PS51382">
    <property type="entry name" value="SPX"/>
    <property type="match status" value="1"/>
</dbReference>
<dbReference type="GO" id="GO:0180029">
    <property type="term" value="P:phosphate ion export across plasma membrane"/>
    <property type="evidence" value="ECO:0007669"/>
    <property type="project" value="EnsemblFungi"/>
</dbReference>
<feature type="domain" description="SPX" evidence="9">
    <location>
        <begin position="1"/>
        <end position="45"/>
    </location>
</feature>
<feature type="compositionally biased region" description="Acidic residues" evidence="6">
    <location>
        <begin position="448"/>
        <end position="458"/>
    </location>
</feature>
<keyword evidence="4 7" id="KW-1133">Transmembrane helix</keyword>
<feature type="region of interest" description="Disordered" evidence="6">
    <location>
        <begin position="433"/>
        <end position="479"/>
    </location>
</feature>
<evidence type="ECO:0000256" key="6">
    <source>
        <dbReference type="SAM" id="MobiDB-lite"/>
    </source>
</evidence>
<accession>S9X8C9</accession>
<evidence type="ECO:0000256" key="4">
    <source>
        <dbReference type="ARBA" id="ARBA00022989"/>
    </source>
</evidence>
<dbReference type="Pfam" id="PF03105">
    <property type="entry name" value="SPX"/>
    <property type="match status" value="1"/>
</dbReference>
<dbReference type="HOGENOM" id="CLU_006116_1_2_1"/>
<evidence type="ECO:0000313" key="11">
    <source>
        <dbReference type="Proteomes" id="UP000015464"/>
    </source>
</evidence>
<evidence type="ECO:0000259" key="8">
    <source>
        <dbReference type="PROSITE" id="PS51380"/>
    </source>
</evidence>
<proteinExistence type="inferred from homology"/>
<dbReference type="InterPro" id="IPR004331">
    <property type="entry name" value="SPX_dom"/>
</dbReference>
<evidence type="ECO:0000259" key="9">
    <source>
        <dbReference type="PROSITE" id="PS51382"/>
    </source>
</evidence>
<feature type="domain" description="EXS" evidence="8">
    <location>
        <begin position="242"/>
        <end position="436"/>
    </location>
</feature>
<dbReference type="OMA" id="FMQLYGV"/>
<dbReference type="PROSITE" id="PS51380">
    <property type="entry name" value="EXS"/>
    <property type="match status" value="1"/>
</dbReference>
<name>S9X8C9_SCHCR</name>
<organism evidence="10 11">
    <name type="scientific">Schizosaccharomyces cryophilus (strain OY26 / ATCC MYA-4695 / CBS 11777 / NBRC 106824 / NRRL Y48691)</name>
    <name type="common">Fission yeast</name>
    <dbReference type="NCBI Taxonomy" id="653667"/>
    <lineage>
        <taxon>Eukaryota</taxon>
        <taxon>Fungi</taxon>
        <taxon>Dikarya</taxon>
        <taxon>Ascomycota</taxon>
        <taxon>Taphrinomycotina</taxon>
        <taxon>Schizosaccharomycetes</taxon>
        <taxon>Schizosaccharomycetales</taxon>
        <taxon>Schizosaccharomycetaceae</taxon>
        <taxon>Schizosaccharomyces</taxon>
    </lineage>
</organism>
<dbReference type="Pfam" id="PF03124">
    <property type="entry name" value="EXS"/>
    <property type="match status" value="2"/>
</dbReference>
<evidence type="ECO:0000256" key="5">
    <source>
        <dbReference type="ARBA" id="ARBA00023136"/>
    </source>
</evidence>